<dbReference type="EMBL" id="JAVEPI010000002">
    <property type="protein sequence ID" value="KAK1443167.1"/>
    <property type="molecule type" value="Genomic_DNA"/>
</dbReference>
<dbReference type="Gene3D" id="2.40.40.50">
    <property type="entry name" value="Ubiquitin fusion degradation protein UFD1, N-terminal domain"/>
    <property type="match status" value="1"/>
</dbReference>
<dbReference type="PANTHER" id="PTHR12555:SF13">
    <property type="entry name" value="UBIQUITIN RECOGNITION FACTOR IN ER-ASSOCIATED DEGRADATION PROTEIN 1"/>
    <property type="match status" value="1"/>
</dbReference>
<comment type="similarity">
    <text evidence="1">Belongs to the UFD1 family.</text>
</comment>
<dbReference type="InterPro" id="IPR055418">
    <property type="entry name" value="UFD1_N2"/>
</dbReference>
<proteinExistence type="inferred from homology"/>
<dbReference type="Pfam" id="PF24842">
    <property type="entry name" value="UFD1_N2"/>
    <property type="match status" value="1"/>
</dbReference>
<dbReference type="AlphaFoldDB" id="A0AAD8LKC0"/>
<dbReference type="InterPro" id="IPR042299">
    <property type="entry name" value="Ufd1-like_Nn"/>
</dbReference>
<dbReference type="PANTHER" id="PTHR12555">
    <property type="entry name" value="UBIQUITIN FUSION DEGRADATON PROTEIN 1"/>
    <property type="match status" value="1"/>
</dbReference>
<dbReference type="GO" id="GO:0006511">
    <property type="term" value="P:ubiquitin-dependent protein catabolic process"/>
    <property type="evidence" value="ECO:0007669"/>
    <property type="project" value="InterPro"/>
</dbReference>
<dbReference type="Gene3D" id="3.10.330.10">
    <property type="match status" value="1"/>
</dbReference>
<keyword evidence="2" id="KW-0833">Ubl conjugation pathway</keyword>
<dbReference type="Pfam" id="PF03152">
    <property type="entry name" value="UFD1_N1"/>
    <property type="match status" value="1"/>
</dbReference>
<keyword evidence="6" id="KW-1185">Reference proteome</keyword>
<dbReference type="InterPro" id="IPR055417">
    <property type="entry name" value="UFD1_N1"/>
</dbReference>
<feature type="domain" description="Ubiquitin fusion degradation protein UFD1 N-terminal subdomain 1" evidence="3">
    <location>
        <begin position="126"/>
        <end position="235"/>
    </location>
</feature>
<dbReference type="InterPro" id="IPR004854">
    <property type="entry name" value="Ufd1-like"/>
</dbReference>
<evidence type="ECO:0000256" key="2">
    <source>
        <dbReference type="ARBA" id="ARBA00022786"/>
    </source>
</evidence>
<comment type="caution">
    <text evidence="5">The sequence shown here is derived from an EMBL/GenBank/DDBJ whole genome shotgun (WGS) entry which is preliminary data.</text>
</comment>
<dbReference type="Proteomes" id="UP001230268">
    <property type="component" value="Unassembled WGS sequence"/>
</dbReference>
<dbReference type="GO" id="GO:0034098">
    <property type="term" value="C:VCP-NPL4-UFD1 AAA ATPase complex"/>
    <property type="evidence" value="ECO:0007669"/>
    <property type="project" value="TreeGrafter"/>
</dbReference>
<sequence length="317" mass="36198">MHAALLSATGDDLTSVRSSEMAKFLTHLLRDLTRTLLRITPTLTLRRPSRAGVGPHIANIGFATRFYYSFVNLDKIRKAVDRAWVESYVQDVNLQLQKRPNVERLLVVLELGDAFSRGFRDEHGNRIQLGNSDKVSLPESVLTQLTDGNVSVPWQFIIQKVHRCDLSGKDAPKGVEIQRTRDDKFRKEEGHKERLSCASLDFRNQDYFIFLPRWMMDSLDLKPYDLVYLSHIKLPEAVFVRISPLEESFFQLDSPKAVLEEHLKHYSTLTRGAKITITHEGNTYTLQVLTIETEEAKDVECASIQDLDVSIDLVKTA</sequence>
<dbReference type="GO" id="GO:0031593">
    <property type="term" value="F:polyubiquitin modification-dependent protein binding"/>
    <property type="evidence" value="ECO:0007669"/>
    <property type="project" value="TreeGrafter"/>
</dbReference>
<organism evidence="5 6">
    <name type="scientific">Babesia gibsoni</name>
    <dbReference type="NCBI Taxonomy" id="33632"/>
    <lineage>
        <taxon>Eukaryota</taxon>
        <taxon>Sar</taxon>
        <taxon>Alveolata</taxon>
        <taxon>Apicomplexa</taxon>
        <taxon>Aconoidasida</taxon>
        <taxon>Piroplasmida</taxon>
        <taxon>Babesiidae</taxon>
        <taxon>Babesia</taxon>
    </lineage>
</organism>
<protein>
    <submittedName>
        <fullName evidence="5">Ubiquitin fusion degradaton protein 1 like protein</fullName>
    </submittedName>
</protein>
<evidence type="ECO:0000313" key="5">
    <source>
        <dbReference type="EMBL" id="KAK1443167.1"/>
    </source>
</evidence>
<name>A0AAD8LKC0_BABGI</name>
<dbReference type="GO" id="GO:0036503">
    <property type="term" value="P:ERAD pathway"/>
    <property type="evidence" value="ECO:0007669"/>
    <property type="project" value="TreeGrafter"/>
</dbReference>
<evidence type="ECO:0000259" key="4">
    <source>
        <dbReference type="Pfam" id="PF24842"/>
    </source>
</evidence>
<feature type="domain" description="Ubiquitin fusion degradation protein UFD1 N-terminal subdomain 2" evidence="4">
    <location>
        <begin position="237"/>
        <end position="314"/>
    </location>
</feature>
<evidence type="ECO:0000313" key="6">
    <source>
        <dbReference type="Proteomes" id="UP001230268"/>
    </source>
</evidence>
<gene>
    <name evidence="5" type="ORF">BgAZ_200430</name>
</gene>
<evidence type="ECO:0000259" key="3">
    <source>
        <dbReference type="Pfam" id="PF03152"/>
    </source>
</evidence>
<accession>A0AAD8LKC0</accession>
<reference evidence="5" key="1">
    <citation type="submission" date="2023-08" db="EMBL/GenBank/DDBJ databases">
        <title>Draft sequence of the Babesia gibsoni genome.</title>
        <authorList>
            <person name="Yamagishi J.Y."/>
            <person name="Xuan X.X."/>
        </authorList>
    </citation>
    <scope>NUCLEOTIDE SEQUENCE</scope>
    <source>
        <strain evidence="5">Azabu</strain>
    </source>
</reference>
<evidence type="ECO:0000256" key="1">
    <source>
        <dbReference type="ARBA" id="ARBA00006043"/>
    </source>
</evidence>